<comment type="pathway">
    <text evidence="3">Metabolic intermediate metabolism; (R)-mevalonate degradation; (S)-3-hydroxy-3-methylglutaryl-CoA from (R)-mevalonate: step 1/1.</text>
</comment>
<dbReference type="Gene3D" id="3.90.770.10">
    <property type="entry name" value="3-hydroxy-3-methylglutaryl-coenzyme A Reductase, Chain A, domain 2"/>
    <property type="match status" value="2"/>
</dbReference>
<dbReference type="HOGENOM" id="CLU_033422_0_0_6"/>
<dbReference type="PROSITE" id="PS50065">
    <property type="entry name" value="HMG_COA_REDUCTASE_4"/>
    <property type="match status" value="1"/>
</dbReference>
<keyword evidence="2 3" id="KW-0560">Oxidoreductase</keyword>
<proteinExistence type="inferred from homology"/>
<dbReference type="Pfam" id="PF00368">
    <property type="entry name" value="HMG-CoA_red"/>
    <property type="match status" value="1"/>
</dbReference>
<dbReference type="PANTHER" id="PTHR10572:SF24">
    <property type="entry name" value="3-HYDROXY-3-METHYLGLUTARYL-COENZYME A REDUCTASE"/>
    <property type="match status" value="1"/>
</dbReference>
<protein>
    <recommendedName>
        <fullName evidence="3">3-hydroxy-3-methylglutaryl coenzyme A reductase</fullName>
        <shortName evidence="3">HMG-CoA reductase</shortName>
        <ecNumber evidence="3">1.1.1.88</ecNumber>
    </recommendedName>
</protein>
<dbReference type="CDD" id="cd00644">
    <property type="entry name" value="HMG-CoA_reductase_classII"/>
    <property type="match status" value="1"/>
</dbReference>
<dbReference type="Gene3D" id="1.10.8.660">
    <property type="match status" value="1"/>
</dbReference>
<comment type="similarity">
    <text evidence="1 3">Belongs to the HMG-CoA reductase family.</text>
</comment>
<dbReference type="OrthoDB" id="9764892at2"/>
<organism evidence="4 5">
    <name type="scientific">Legionella fallonii LLAP-10</name>
    <dbReference type="NCBI Taxonomy" id="1212491"/>
    <lineage>
        <taxon>Bacteria</taxon>
        <taxon>Pseudomonadati</taxon>
        <taxon>Pseudomonadota</taxon>
        <taxon>Gammaproteobacteria</taxon>
        <taxon>Legionellales</taxon>
        <taxon>Legionellaceae</taxon>
        <taxon>Legionella</taxon>
    </lineage>
</organism>
<accession>A0A098G3Q0</accession>
<evidence type="ECO:0000256" key="3">
    <source>
        <dbReference type="RuleBase" id="RU361219"/>
    </source>
</evidence>
<dbReference type="GO" id="GO:0004420">
    <property type="term" value="F:hydroxymethylglutaryl-CoA reductase (NADPH) activity"/>
    <property type="evidence" value="ECO:0007669"/>
    <property type="project" value="InterPro"/>
</dbReference>
<dbReference type="PANTHER" id="PTHR10572">
    <property type="entry name" value="3-HYDROXY-3-METHYLGLUTARYL-COENZYME A REDUCTASE"/>
    <property type="match status" value="1"/>
</dbReference>
<dbReference type="InterPro" id="IPR002202">
    <property type="entry name" value="HMG_CoA_Rdtase"/>
</dbReference>
<dbReference type="AlphaFoldDB" id="A0A098G3Q0"/>
<evidence type="ECO:0000313" key="5">
    <source>
        <dbReference type="Proteomes" id="UP000032430"/>
    </source>
</evidence>
<dbReference type="InterPro" id="IPR023074">
    <property type="entry name" value="HMG_CoA_Rdtase_cat_sf"/>
</dbReference>
<dbReference type="STRING" id="1212491.LFA_1198"/>
<dbReference type="InterPro" id="IPR009029">
    <property type="entry name" value="HMG_CoA_Rdtase_sub-bd_dom_sf"/>
</dbReference>
<dbReference type="InterPro" id="IPR004553">
    <property type="entry name" value="HMG_CoA_Rdtase_bac-typ"/>
</dbReference>
<evidence type="ECO:0000256" key="1">
    <source>
        <dbReference type="ARBA" id="ARBA00007661"/>
    </source>
</evidence>
<dbReference type="InterPro" id="IPR023076">
    <property type="entry name" value="HMG_CoA_Rdtase_CS"/>
</dbReference>
<dbReference type="GO" id="GO:0015936">
    <property type="term" value="P:coenzyme A metabolic process"/>
    <property type="evidence" value="ECO:0007669"/>
    <property type="project" value="InterPro"/>
</dbReference>
<dbReference type="NCBIfam" id="TIGR00532">
    <property type="entry name" value="HMG_CoA_R_NAD"/>
    <property type="match status" value="1"/>
</dbReference>
<comment type="catalytic activity">
    <reaction evidence="3">
        <text>(R)-mevalonate + 2 NAD(+) + CoA = (3S)-3-hydroxy-3-methylglutaryl-CoA + 2 NADH + 2 H(+)</text>
        <dbReference type="Rhea" id="RHEA:14833"/>
        <dbReference type="ChEBI" id="CHEBI:15378"/>
        <dbReference type="ChEBI" id="CHEBI:36464"/>
        <dbReference type="ChEBI" id="CHEBI:43074"/>
        <dbReference type="ChEBI" id="CHEBI:57287"/>
        <dbReference type="ChEBI" id="CHEBI:57540"/>
        <dbReference type="ChEBI" id="CHEBI:57945"/>
        <dbReference type="EC" id="1.1.1.88"/>
    </reaction>
</comment>
<keyword evidence="3" id="KW-0520">NAD</keyword>
<dbReference type="Proteomes" id="UP000032430">
    <property type="component" value="Chromosome I"/>
</dbReference>
<sequence>MAFIDYLELFPVQFYKLSDNEQQEILVKLGFCTLEDLKLLRKKTSLSHHLASSLIENAVGCFPLPLGLAFNFVIDNKPYVIPMVIEESSVIATASKTAKWIYQEGCLTTKQVGMCGIGQIQIPKVKDFDLVSQIIYEHKKELIDKVNANILMSLVSRGGGAKDLLVRKIERSDGHFMVVIHFFIDCKDAMGANIINQACEFIKPDIEQLTQEKVGLCILSNLTDTKITRAEVVVTNIDPELGEKISEASLFAQLDPYRAATNNKGVMNGIDPVLIATGNDWRAVEAGIHAYAARSGSYTAITTWQREGKDLHGILEAPIQVGIVGGVTKLHPISQICLRIMKVQAASELSRIIAAVGLVQNLGALKALVSEGITKGHMRLHISNLAIAAGAREEELPFIRQFLEKRLATQRKISESDAREAISVIRAKEEDYEWGNSDV</sequence>
<dbReference type="EMBL" id="LN614827">
    <property type="protein sequence ID" value="CEG56629.1"/>
    <property type="molecule type" value="Genomic_DNA"/>
</dbReference>
<dbReference type="PROSITE" id="PS01192">
    <property type="entry name" value="HMG_COA_REDUCTASE_3"/>
    <property type="match status" value="1"/>
</dbReference>
<dbReference type="GO" id="GO:0140643">
    <property type="term" value="F:hydroxymethylglutaryl-CoA reductase (NADH) activity"/>
    <property type="evidence" value="ECO:0007669"/>
    <property type="project" value="UniProtKB-EC"/>
</dbReference>
<gene>
    <name evidence="4" type="primary">hmgA</name>
    <name evidence="4" type="ORF">LFA_1198</name>
</gene>
<evidence type="ECO:0000313" key="4">
    <source>
        <dbReference type="EMBL" id="CEG56629.1"/>
    </source>
</evidence>
<evidence type="ECO:0000256" key="2">
    <source>
        <dbReference type="ARBA" id="ARBA00023002"/>
    </source>
</evidence>
<dbReference type="SUPFAM" id="SSF56542">
    <property type="entry name" value="Substrate-binding domain of HMG-CoA reductase"/>
    <property type="match status" value="1"/>
</dbReference>
<reference evidence="5" key="1">
    <citation type="submission" date="2014-09" db="EMBL/GenBank/DDBJ databases">
        <authorList>
            <person name="Gomez-Valero L."/>
        </authorList>
    </citation>
    <scope>NUCLEOTIDE SEQUENCE [LARGE SCALE GENOMIC DNA]</scope>
    <source>
        <strain evidence="5">ATCC700992</strain>
    </source>
</reference>
<keyword evidence="5" id="KW-1185">Reference proteome</keyword>
<dbReference type="PRINTS" id="PR00071">
    <property type="entry name" value="HMGCOARDTASE"/>
</dbReference>
<dbReference type="SUPFAM" id="SSF55035">
    <property type="entry name" value="NAD-binding domain of HMG-CoA reductase"/>
    <property type="match status" value="1"/>
</dbReference>
<dbReference type="UniPathway" id="UPA00257">
    <property type="reaction ID" value="UER00367"/>
</dbReference>
<dbReference type="InterPro" id="IPR009023">
    <property type="entry name" value="HMG_CoA_Rdtase_NAD(P)-bd_sf"/>
</dbReference>
<dbReference type="KEGG" id="lfa:LFA_1198"/>
<name>A0A098G3Q0_9GAMM</name>
<dbReference type="RefSeq" id="WP_045095262.1">
    <property type="nucleotide sequence ID" value="NZ_LN614827.1"/>
</dbReference>
<dbReference type="EC" id="1.1.1.88" evidence="3"/>